<evidence type="ECO:0000313" key="2">
    <source>
        <dbReference type="EMBL" id="CAA7029879.1"/>
    </source>
</evidence>
<feature type="domain" description="DUF3444" evidence="1">
    <location>
        <begin position="2"/>
        <end position="178"/>
    </location>
</feature>
<evidence type="ECO:0000259" key="1">
    <source>
        <dbReference type="Pfam" id="PF11926"/>
    </source>
</evidence>
<dbReference type="Proteomes" id="UP000467841">
    <property type="component" value="Unassembled WGS sequence"/>
</dbReference>
<reference evidence="2" key="1">
    <citation type="submission" date="2020-01" db="EMBL/GenBank/DDBJ databases">
        <authorList>
            <person name="Mishra B."/>
        </authorList>
    </citation>
    <scope>NUCLEOTIDE SEQUENCE [LARGE SCALE GENOMIC DNA]</scope>
</reference>
<dbReference type="PANTHER" id="PTHR45089:SF37">
    <property type="entry name" value="DUF3444 DOMAIN-CONTAINING PROTEIN"/>
    <property type="match status" value="1"/>
</dbReference>
<dbReference type="AlphaFoldDB" id="A0A6D2ILE8"/>
<keyword evidence="3" id="KW-1185">Reference proteome</keyword>
<organism evidence="2 3">
    <name type="scientific">Microthlaspi erraticum</name>
    <dbReference type="NCBI Taxonomy" id="1685480"/>
    <lineage>
        <taxon>Eukaryota</taxon>
        <taxon>Viridiplantae</taxon>
        <taxon>Streptophyta</taxon>
        <taxon>Embryophyta</taxon>
        <taxon>Tracheophyta</taxon>
        <taxon>Spermatophyta</taxon>
        <taxon>Magnoliopsida</taxon>
        <taxon>eudicotyledons</taxon>
        <taxon>Gunneridae</taxon>
        <taxon>Pentapetalae</taxon>
        <taxon>rosids</taxon>
        <taxon>malvids</taxon>
        <taxon>Brassicales</taxon>
        <taxon>Brassicaceae</taxon>
        <taxon>Coluteocarpeae</taxon>
        <taxon>Microthlaspi</taxon>
    </lineage>
</organism>
<dbReference type="Pfam" id="PF11926">
    <property type="entry name" value="DUF3444"/>
    <property type="match status" value="1"/>
</dbReference>
<comment type="caution">
    <text evidence="2">The sequence shown here is derived from an EMBL/GenBank/DDBJ whole genome shotgun (WGS) entry which is preliminary data.</text>
</comment>
<dbReference type="InterPro" id="IPR024593">
    <property type="entry name" value="DUF3444"/>
</dbReference>
<sequence length="243" mass="27194">MSSFAVGAVWALYDDIDDMPRLYAKIESIHKSPASRLEVTWLESGDEGSVSVACGRFEYGETQTLKGHLAFSHEMQPITQCTDFITLNPMKGETWALFRDWSNNPEQHKPPYKYDFVQVVLGFDDSVGVGVTYLGKVDGFVSVFEHALQRGIISRVIPPEEMRRFSHRVPSVKLTGEEKEGVPAGSFELDTAAIPVEVEEEVNSERQSSVAAVVVPPVRRSRRESIPTRRLLHHIASARAVKH</sequence>
<name>A0A6D2ILE8_9BRAS</name>
<protein>
    <recommendedName>
        <fullName evidence="1">DUF3444 domain-containing protein</fullName>
    </recommendedName>
</protein>
<evidence type="ECO:0000313" key="3">
    <source>
        <dbReference type="Proteomes" id="UP000467841"/>
    </source>
</evidence>
<dbReference type="PANTHER" id="PTHR45089">
    <property type="entry name" value="DNAJ HEAT SHOCK AMINO-TERMINAL DOMAIN PROTEIN-RELATED"/>
    <property type="match status" value="1"/>
</dbReference>
<gene>
    <name evidence="2" type="ORF">MERR_LOCUS17114</name>
</gene>
<accession>A0A6D2ILE8</accession>
<proteinExistence type="predicted"/>
<dbReference type="OrthoDB" id="10250354at2759"/>
<dbReference type="EMBL" id="CACVBM020001086">
    <property type="protein sequence ID" value="CAA7029879.1"/>
    <property type="molecule type" value="Genomic_DNA"/>
</dbReference>